<dbReference type="Gene3D" id="3.90.550.10">
    <property type="entry name" value="Spore Coat Polysaccharide Biosynthesis Protein SpsA, Chain A"/>
    <property type="match status" value="1"/>
</dbReference>
<dbReference type="Pfam" id="PF00535">
    <property type="entry name" value="Glycos_transf_2"/>
    <property type="match status" value="1"/>
</dbReference>
<dbReference type="PANTHER" id="PTHR22916">
    <property type="entry name" value="GLYCOSYLTRANSFERASE"/>
    <property type="match status" value="1"/>
</dbReference>
<dbReference type="Proteomes" id="UP001211249">
    <property type="component" value="Unassembled WGS sequence"/>
</dbReference>
<dbReference type="PANTHER" id="PTHR22916:SF67">
    <property type="entry name" value="COLANIC ACID BIOSYNTHESIS GLYCOSYL TRANSFERASE WCAE-RELATED"/>
    <property type="match status" value="1"/>
</dbReference>
<organism evidence="2 3">
    <name type="scientific">Dolichospermum planctonicum CS-1226</name>
    <dbReference type="NCBI Taxonomy" id="3021751"/>
    <lineage>
        <taxon>Bacteria</taxon>
        <taxon>Bacillati</taxon>
        <taxon>Cyanobacteriota</taxon>
        <taxon>Cyanophyceae</taxon>
        <taxon>Nostocales</taxon>
        <taxon>Aphanizomenonaceae</taxon>
        <taxon>Dolichospermum</taxon>
        <taxon>Dolichospermum planctonicum</taxon>
    </lineage>
</organism>
<keyword evidence="3" id="KW-1185">Reference proteome</keyword>
<feature type="domain" description="Glycosyltransferase 2-like" evidence="1">
    <location>
        <begin position="7"/>
        <end position="135"/>
    </location>
</feature>
<reference evidence="2 3" key="1">
    <citation type="submission" date="2023-01" db="EMBL/GenBank/DDBJ databases">
        <title>Genomes from the Australian National Cyanobacteria Reference Collection.</title>
        <authorList>
            <person name="Willis A."/>
            <person name="Lee E.M.F."/>
        </authorList>
    </citation>
    <scope>NUCLEOTIDE SEQUENCE [LARGE SCALE GENOMIC DNA]</scope>
    <source>
        <strain evidence="2 3">CS-1226</strain>
    </source>
</reference>
<protein>
    <submittedName>
        <fullName evidence="2">Glycosyltransferase family 2 protein</fullName>
    </submittedName>
</protein>
<proteinExistence type="predicted"/>
<dbReference type="EMBL" id="JAQMUC010000041">
    <property type="protein sequence ID" value="MDB9535732.1"/>
    <property type="molecule type" value="Genomic_DNA"/>
</dbReference>
<evidence type="ECO:0000313" key="3">
    <source>
        <dbReference type="Proteomes" id="UP001211249"/>
    </source>
</evidence>
<evidence type="ECO:0000259" key="1">
    <source>
        <dbReference type="Pfam" id="PF00535"/>
    </source>
</evidence>
<accession>A0ABT5AG70</accession>
<name>A0ABT5AG70_9CYAN</name>
<dbReference type="InterPro" id="IPR029044">
    <property type="entry name" value="Nucleotide-diphossugar_trans"/>
</dbReference>
<dbReference type="InterPro" id="IPR001173">
    <property type="entry name" value="Glyco_trans_2-like"/>
</dbReference>
<sequence>MNNCLVSIVTISRNNLFGLSQTLQSVKEQDYEAIQHIIIDGDSNDGTKEFLQSYEHSKIFTYVSEKDNGISSAFNKGIDRSVGNLIFFLNSGDVLTSEKVISEVVVSYLENKWQFAVGSIVSSDYTFKEVVYNPPKLSAKFLRYFMFLPHQAVFCETSLHIQHKFDESIKTSMDYDVFLRMLKALEIFYLPMIIAKCESGGISSQSRKRIIEQSSIRIKYANNNYEKLIISIINKLIMLKDLFKINSPFIVSKDKN</sequence>
<dbReference type="SUPFAM" id="SSF53448">
    <property type="entry name" value="Nucleotide-diphospho-sugar transferases"/>
    <property type="match status" value="1"/>
</dbReference>
<comment type="caution">
    <text evidence="2">The sequence shown here is derived from an EMBL/GenBank/DDBJ whole genome shotgun (WGS) entry which is preliminary data.</text>
</comment>
<evidence type="ECO:0000313" key="2">
    <source>
        <dbReference type="EMBL" id="MDB9535732.1"/>
    </source>
</evidence>
<dbReference type="CDD" id="cd06433">
    <property type="entry name" value="GT_2_WfgS_like"/>
    <property type="match status" value="1"/>
</dbReference>
<dbReference type="RefSeq" id="WP_271795625.1">
    <property type="nucleotide sequence ID" value="NZ_JAQMUC010000041.1"/>
</dbReference>
<gene>
    <name evidence="2" type="ORF">PN451_07750</name>
</gene>